<reference evidence="2 3" key="1">
    <citation type="submission" date="2009-07" db="EMBL/GenBank/DDBJ databases">
        <authorList>
            <person name="Madupu R."/>
            <person name="Sebastian Y."/>
            <person name="Durkin A.S."/>
            <person name="Torralba M."/>
            <person name="Methe B."/>
            <person name="Sutton G.G."/>
            <person name="Strausberg R.L."/>
            <person name="Nelson K.E."/>
        </authorList>
    </citation>
    <scope>NUCLEOTIDE SEQUENCE [LARGE SCALE GENOMIC DNA]</scope>
    <source>
        <strain evidence="2 3">RM3277</strain>
    </source>
</reference>
<dbReference type="AlphaFoldDB" id="C6RGP0"/>
<protein>
    <submittedName>
        <fullName evidence="2">Uncharacterized protein</fullName>
    </submittedName>
</protein>
<sequence length="44" mass="5009">MRNKARQKAPFLADYDGRGPKEQSGEICEKIAPKNPARHSRKMP</sequence>
<evidence type="ECO:0000313" key="3">
    <source>
        <dbReference type="Proteomes" id="UP000003107"/>
    </source>
</evidence>
<keyword evidence="3" id="KW-1185">Reference proteome</keyword>
<dbReference type="EMBL" id="ACVQ01000019">
    <property type="protein sequence ID" value="EET79590.1"/>
    <property type="molecule type" value="Genomic_DNA"/>
</dbReference>
<evidence type="ECO:0000313" key="2">
    <source>
        <dbReference type="EMBL" id="EET79590.1"/>
    </source>
</evidence>
<comment type="caution">
    <text evidence="2">The sequence shown here is derived from an EMBL/GenBank/DDBJ whole genome shotgun (WGS) entry which is preliminary data.</text>
</comment>
<accession>C6RGP0</accession>
<gene>
    <name evidence="2" type="ORF">CAMSH0001_0696</name>
</gene>
<dbReference type="STRING" id="553219.CAMSH0001_0696"/>
<evidence type="ECO:0000256" key="1">
    <source>
        <dbReference type="SAM" id="MobiDB-lite"/>
    </source>
</evidence>
<dbReference type="Proteomes" id="UP000003107">
    <property type="component" value="Unassembled WGS sequence"/>
</dbReference>
<organism evidence="2 3">
    <name type="scientific">Campylobacter showae RM3277</name>
    <dbReference type="NCBI Taxonomy" id="553219"/>
    <lineage>
        <taxon>Bacteria</taxon>
        <taxon>Pseudomonadati</taxon>
        <taxon>Campylobacterota</taxon>
        <taxon>Epsilonproteobacteria</taxon>
        <taxon>Campylobacterales</taxon>
        <taxon>Campylobacteraceae</taxon>
        <taxon>Campylobacter</taxon>
    </lineage>
</organism>
<feature type="region of interest" description="Disordered" evidence="1">
    <location>
        <begin position="1"/>
        <end position="44"/>
    </location>
</feature>
<proteinExistence type="predicted"/>
<feature type="compositionally biased region" description="Basic and acidic residues" evidence="1">
    <location>
        <begin position="15"/>
        <end position="32"/>
    </location>
</feature>
<name>C6RGP0_9BACT</name>